<keyword evidence="6" id="KW-1185">Reference proteome</keyword>
<protein>
    <submittedName>
        <fullName evidence="5">Uncharacterized protein</fullName>
    </submittedName>
</protein>
<feature type="compositionally biased region" description="Basic and acidic residues" evidence="4">
    <location>
        <begin position="344"/>
        <end position="363"/>
    </location>
</feature>
<dbReference type="PROSITE" id="PS50294">
    <property type="entry name" value="WD_REPEATS_REGION"/>
    <property type="match status" value="1"/>
</dbReference>
<dbReference type="GO" id="GO:0005634">
    <property type="term" value="C:nucleus"/>
    <property type="evidence" value="ECO:0007669"/>
    <property type="project" value="EnsemblFungi"/>
</dbReference>
<proteinExistence type="predicted"/>
<dbReference type="InterPro" id="IPR039328">
    <property type="entry name" value="WDR89"/>
</dbReference>
<evidence type="ECO:0000313" key="6">
    <source>
        <dbReference type="Proteomes" id="UP000094236"/>
    </source>
</evidence>
<sequence>MRVFQQTHYDCGTKDWILKVLSLSNQGIVTSLTDGTVRIFQQNGSIDSPLSVIKAHSSTINGMAKVDRSNVISTCASDSIKIWDPRKSITTPTTVLNNGKSFLSLDSNYNWLLAAGTELQGVDAEVYIWDLRNTKETVRSYVDSHHDDVTEIKFHQTNKDLLLSGSTDGYVNIYDMKIADEEDALHQVINFASIHSANFISKNRIATLSHMETFAIHGLNEDESEELTQPLPSKDFGDVRELWNCEYVVDIYPGYVACGANSRSELTLYPFDAVSETIDLSKPVWLAGAHGEEVVRSVCYVGEMIYSGGEDGCLRVWKAPPKGQLQVMNDFFGEEKNYEQVQDKEMEIEHEMEDIKKDKSSKEKKSKKDKSSDKDKKKKKKKDIRFKPY</sequence>
<dbReference type="InterPro" id="IPR015943">
    <property type="entry name" value="WD40/YVTN_repeat-like_dom_sf"/>
</dbReference>
<name>A0A1E4TY27_PACTA</name>
<evidence type="ECO:0000256" key="1">
    <source>
        <dbReference type="ARBA" id="ARBA00022574"/>
    </source>
</evidence>
<feature type="repeat" description="WD" evidence="3">
    <location>
        <begin position="142"/>
        <end position="184"/>
    </location>
</feature>
<dbReference type="GO" id="GO:0005829">
    <property type="term" value="C:cytosol"/>
    <property type="evidence" value="ECO:0007669"/>
    <property type="project" value="EnsemblFungi"/>
</dbReference>
<gene>
    <name evidence="5" type="ORF">PACTADRAFT_48450</name>
</gene>
<organism evidence="5 6">
    <name type="scientific">Pachysolen tannophilus NRRL Y-2460</name>
    <dbReference type="NCBI Taxonomy" id="669874"/>
    <lineage>
        <taxon>Eukaryota</taxon>
        <taxon>Fungi</taxon>
        <taxon>Dikarya</taxon>
        <taxon>Ascomycota</taxon>
        <taxon>Saccharomycotina</taxon>
        <taxon>Pichiomycetes</taxon>
        <taxon>Pachysolenaceae</taxon>
        <taxon>Pachysolen</taxon>
    </lineage>
</organism>
<dbReference type="AlphaFoldDB" id="A0A1E4TY27"/>
<evidence type="ECO:0000256" key="3">
    <source>
        <dbReference type="PROSITE-ProRule" id="PRU00221"/>
    </source>
</evidence>
<dbReference type="PANTHER" id="PTHR22889:SF0">
    <property type="entry name" value="WD REPEAT-CONTAINING PROTEIN 89"/>
    <property type="match status" value="1"/>
</dbReference>
<dbReference type="SMART" id="SM00320">
    <property type="entry name" value="WD40"/>
    <property type="match status" value="4"/>
</dbReference>
<dbReference type="InterPro" id="IPR036322">
    <property type="entry name" value="WD40_repeat_dom_sf"/>
</dbReference>
<dbReference type="Proteomes" id="UP000094236">
    <property type="component" value="Unassembled WGS sequence"/>
</dbReference>
<dbReference type="SUPFAM" id="SSF50978">
    <property type="entry name" value="WD40 repeat-like"/>
    <property type="match status" value="1"/>
</dbReference>
<dbReference type="OrthoDB" id="25131at2759"/>
<dbReference type="Gene3D" id="2.130.10.10">
    <property type="entry name" value="YVTN repeat-like/Quinoprotein amine dehydrogenase"/>
    <property type="match status" value="2"/>
</dbReference>
<dbReference type="STRING" id="669874.A0A1E4TY27"/>
<dbReference type="PANTHER" id="PTHR22889">
    <property type="entry name" value="WD REPEAT-CONTAINING PROTEIN 89"/>
    <property type="match status" value="1"/>
</dbReference>
<dbReference type="Pfam" id="PF00400">
    <property type="entry name" value="WD40"/>
    <property type="match status" value="3"/>
</dbReference>
<keyword evidence="1 3" id="KW-0853">WD repeat</keyword>
<reference evidence="6" key="1">
    <citation type="submission" date="2016-05" db="EMBL/GenBank/DDBJ databases">
        <title>Comparative genomics of biotechnologically important yeasts.</title>
        <authorList>
            <consortium name="DOE Joint Genome Institute"/>
            <person name="Riley R."/>
            <person name="Haridas S."/>
            <person name="Wolfe K.H."/>
            <person name="Lopes M.R."/>
            <person name="Hittinger C.T."/>
            <person name="Goker M."/>
            <person name="Salamov A."/>
            <person name="Wisecaver J."/>
            <person name="Long T.M."/>
            <person name="Aerts A.L."/>
            <person name="Barry K."/>
            <person name="Choi C."/>
            <person name="Clum A."/>
            <person name="Coughlan A.Y."/>
            <person name="Deshpande S."/>
            <person name="Douglass A.P."/>
            <person name="Hanson S.J."/>
            <person name="Klenk H.-P."/>
            <person name="Labutti K."/>
            <person name="Lapidus A."/>
            <person name="Lindquist E."/>
            <person name="Lipzen A."/>
            <person name="Meier-Kolthoff J.P."/>
            <person name="Ohm R.A."/>
            <person name="Otillar R.P."/>
            <person name="Pangilinan J."/>
            <person name="Peng Y."/>
            <person name="Rokas A."/>
            <person name="Rosa C.A."/>
            <person name="Scheuner C."/>
            <person name="Sibirny A.A."/>
            <person name="Slot J.C."/>
            <person name="Stielow J.B."/>
            <person name="Sun H."/>
            <person name="Kurtzman C.P."/>
            <person name="Blackwell M."/>
            <person name="Grigoriev I.V."/>
            <person name="Jeffries T.W."/>
        </authorList>
    </citation>
    <scope>NUCLEOTIDE SEQUENCE [LARGE SCALE GENOMIC DNA]</scope>
    <source>
        <strain evidence="6">NRRL Y-2460</strain>
    </source>
</reference>
<feature type="compositionally biased region" description="Basic residues" evidence="4">
    <location>
        <begin position="376"/>
        <end position="389"/>
    </location>
</feature>
<dbReference type="EMBL" id="KV454012">
    <property type="protein sequence ID" value="ODV96621.1"/>
    <property type="molecule type" value="Genomic_DNA"/>
</dbReference>
<evidence type="ECO:0000313" key="5">
    <source>
        <dbReference type="EMBL" id="ODV96621.1"/>
    </source>
</evidence>
<keyword evidence="2" id="KW-0677">Repeat</keyword>
<accession>A0A1E4TY27</accession>
<dbReference type="InterPro" id="IPR001680">
    <property type="entry name" value="WD40_rpt"/>
</dbReference>
<evidence type="ECO:0000256" key="2">
    <source>
        <dbReference type="ARBA" id="ARBA00022737"/>
    </source>
</evidence>
<dbReference type="PROSITE" id="PS50082">
    <property type="entry name" value="WD_REPEATS_2"/>
    <property type="match status" value="1"/>
</dbReference>
<feature type="region of interest" description="Disordered" evidence="4">
    <location>
        <begin position="344"/>
        <end position="389"/>
    </location>
</feature>
<evidence type="ECO:0000256" key="4">
    <source>
        <dbReference type="SAM" id="MobiDB-lite"/>
    </source>
</evidence>